<evidence type="ECO:0000259" key="1">
    <source>
        <dbReference type="PROSITE" id="PS50893"/>
    </source>
</evidence>
<dbReference type="GO" id="GO:0005524">
    <property type="term" value="F:ATP binding"/>
    <property type="evidence" value="ECO:0007669"/>
    <property type="project" value="UniProtKB-KW"/>
</dbReference>
<accession>A0A8A7KA83</accession>
<reference evidence="2" key="1">
    <citation type="submission" date="2019-12" db="EMBL/GenBank/DDBJ databases">
        <authorList>
            <person name="zhang j."/>
            <person name="sun C.M."/>
        </authorList>
    </citation>
    <scope>NUCLEOTIDE SEQUENCE</scope>
    <source>
        <strain evidence="2">NS-1</strain>
    </source>
</reference>
<dbReference type="GO" id="GO:0022857">
    <property type="term" value="F:transmembrane transporter activity"/>
    <property type="evidence" value="ECO:0007669"/>
    <property type="project" value="TreeGrafter"/>
</dbReference>
<dbReference type="PROSITE" id="PS50893">
    <property type="entry name" value="ABC_TRANSPORTER_2"/>
    <property type="match status" value="1"/>
</dbReference>
<dbReference type="Pfam" id="PF00005">
    <property type="entry name" value="ABC_tran"/>
    <property type="match status" value="1"/>
</dbReference>
<dbReference type="Gene3D" id="3.40.50.300">
    <property type="entry name" value="P-loop containing nucleotide triphosphate hydrolases"/>
    <property type="match status" value="1"/>
</dbReference>
<feature type="domain" description="ABC transporter" evidence="1">
    <location>
        <begin position="2"/>
        <end position="208"/>
    </location>
</feature>
<protein>
    <submittedName>
        <fullName evidence="2">ATP-binding cassette domain-containing protein</fullName>
    </submittedName>
</protein>
<name>A0A8A7KA83_9FIRM</name>
<dbReference type="GO" id="GO:0016887">
    <property type="term" value="F:ATP hydrolysis activity"/>
    <property type="evidence" value="ECO:0007669"/>
    <property type="project" value="InterPro"/>
</dbReference>
<dbReference type="Proteomes" id="UP000665020">
    <property type="component" value="Chromosome"/>
</dbReference>
<dbReference type="InterPro" id="IPR027417">
    <property type="entry name" value="P-loop_NTPase"/>
</dbReference>
<dbReference type="InterPro" id="IPR003439">
    <property type="entry name" value="ABC_transporter-like_ATP-bd"/>
</dbReference>
<dbReference type="RefSeq" id="WP_230868670.1">
    <property type="nucleotide sequence ID" value="NZ_CP046640.1"/>
</dbReference>
<organism evidence="2 3">
    <name type="scientific">Iocasia fonsfrigidae</name>
    <dbReference type="NCBI Taxonomy" id="2682810"/>
    <lineage>
        <taxon>Bacteria</taxon>
        <taxon>Bacillati</taxon>
        <taxon>Bacillota</taxon>
        <taxon>Clostridia</taxon>
        <taxon>Halanaerobiales</taxon>
        <taxon>Halanaerobiaceae</taxon>
        <taxon>Iocasia</taxon>
    </lineage>
</organism>
<dbReference type="KEGG" id="ifn:GM661_02935"/>
<sequence>MLIFNQVSKNGICDLSFYIRSGEFAYIYYQESRDIETLFNLIMGNARPDDGVIRWLNNDSLIKPFPIEKRVVYQENILLPDRTVIENMRYIMQIRGFSSKYINNRARRVLNILELDKLFDKKPGELMKHQLIRANIAQAILDFPTVVIVENPTIMLDDVNAQGIIHLLKGINSLSLTIIFLSSDQRLIPGDGVKVIGPVLTSKQNREKGSYA</sequence>
<proteinExistence type="predicted"/>
<dbReference type="PANTHER" id="PTHR24220">
    <property type="entry name" value="IMPORT ATP-BINDING PROTEIN"/>
    <property type="match status" value="1"/>
</dbReference>
<keyword evidence="2" id="KW-0547">Nucleotide-binding</keyword>
<dbReference type="GO" id="GO:0005886">
    <property type="term" value="C:plasma membrane"/>
    <property type="evidence" value="ECO:0007669"/>
    <property type="project" value="TreeGrafter"/>
</dbReference>
<dbReference type="SUPFAM" id="SSF52540">
    <property type="entry name" value="P-loop containing nucleoside triphosphate hydrolases"/>
    <property type="match status" value="1"/>
</dbReference>
<evidence type="ECO:0000313" key="2">
    <source>
        <dbReference type="EMBL" id="QTL97005.1"/>
    </source>
</evidence>
<evidence type="ECO:0000313" key="3">
    <source>
        <dbReference type="Proteomes" id="UP000665020"/>
    </source>
</evidence>
<dbReference type="InterPro" id="IPR015854">
    <property type="entry name" value="ABC_transpr_LolD-like"/>
</dbReference>
<dbReference type="EMBL" id="CP046640">
    <property type="protein sequence ID" value="QTL97005.1"/>
    <property type="molecule type" value="Genomic_DNA"/>
</dbReference>
<dbReference type="AlphaFoldDB" id="A0A8A7KA83"/>
<keyword evidence="2" id="KW-0067">ATP-binding</keyword>
<gene>
    <name evidence="2" type="ORF">GM661_02935</name>
</gene>
<keyword evidence="3" id="KW-1185">Reference proteome</keyword>